<dbReference type="AlphaFoldDB" id="A0A645GDU2"/>
<organism evidence="1">
    <name type="scientific">bioreactor metagenome</name>
    <dbReference type="NCBI Taxonomy" id="1076179"/>
    <lineage>
        <taxon>unclassified sequences</taxon>
        <taxon>metagenomes</taxon>
        <taxon>ecological metagenomes</taxon>
    </lineage>
</organism>
<dbReference type="EMBL" id="VSSQ01073041">
    <property type="protein sequence ID" value="MPN24250.1"/>
    <property type="molecule type" value="Genomic_DNA"/>
</dbReference>
<gene>
    <name evidence="1" type="ORF">SDC9_171645</name>
</gene>
<evidence type="ECO:0000313" key="1">
    <source>
        <dbReference type="EMBL" id="MPN24250.1"/>
    </source>
</evidence>
<reference evidence="1" key="1">
    <citation type="submission" date="2019-08" db="EMBL/GenBank/DDBJ databases">
        <authorList>
            <person name="Kucharzyk K."/>
            <person name="Murdoch R.W."/>
            <person name="Higgins S."/>
            <person name="Loffler F."/>
        </authorList>
    </citation>
    <scope>NUCLEOTIDE SEQUENCE</scope>
</reference>
<proteinExistence type="predicted"/>
<sequence length="61" mass="6232">MICAVHCTPIGIEPCVAGSDGIEADCLAGIRFFVLAVDAHAQSCAAIFVIIEDGHDTAGES</sequence>
<comment type="caution">
    <text evidence="1">The sequence shown here is derived from an EMBL/GenBank/DDBJ whole genome shotgun (WGS) entry which is preliminary data.</text>
</comment>
<accession>A0A645GDU2</accession>
<name>A0A645GDU2_9ZZZZ</name>
<protein>
    <submittedName>
        <fullName evidence="1">Uncharacterized protein</fullName>
    </submittedName>
</protein>